<feature type="compositionally biased region" description="Basic and acidic residues" evidence="1">
    <location>
        <begin position="243"/>
        <end position="268"/>
    </location>
</feature>
<keyword evidence="3" id="KW-1185">Reference proteome</keyword>
<organism evidence="2 3">
    <name type="scientific">Liparis tanakae</name>
    <name type="common">Tanaka's snailfish</name>
    <dbReference type="NCBI Taxonomy" id="230148"/>
    <lineage>
        <taxon>Eukaryota</taxon>
        <taxon>Metazoa</taxon>
        <taxon>Chordata</taxon>
        <taxon>Craniata</taxon>
        <taxon>Vertebrata</taxon>
        <taxon>Euteleostomi</taxon>
        <taxon>Actinopterygii</taxon>
        <taxon>Neopterygii</taxon>
        <taxon>Teleostei</taxon>
        <taxon>Neoteleostei</taxon>
        <taxon>Acanthomorphata</taxon>
        <taxon>Eupercaria</taxon>
        <taxon>Perciformes</taxon>
        <taxon>Cottioidei</taxon>
        <taxon>Cottales</taxon>
        <taxon>Liparidae</taxon>
        <taxon>Liparis</taxon>
    </lineage>
</organism>
<dbReference type="EMBL" id="SRLO01000019">
    <property type="protein sequence ID" value="TNN85784.1"/>
    <property type="molecule type" value="Genomic_DNA"/>
</dbReference>
<feature type="region of interest" description="Disordered" evidence="1">
    <location>
        <begin position="238"/>
        <end position="280"/>
    </location>
</feature>
<evidence type="ECO:0000313" key="3">
    <source>
        <dbReference type="Proteomes" id="UP000314294"/>
    </source>
</evidence>
<sequence>MERRRPGVVASNSSGDKRASARLLCFAYVDLQAYALIGHTPRSETPMVVQQVHHMINREGGREGGMREEEAKEEEGYRFVEQLDADAEEFLEGAIVGTEQKKIISHSWLRLTQLAHFQDLTEHLGQLDAAAAKRTLVESEHLQDVQLVGHLIVDGCGAPDHVLHRVKGEQRGKRKEGEVWDELPDGDLLRHLVVKILTVEHHGLQDGQGPLQHRRVHGRLVHATEKVSQETMPWSISSTKAVRVKDSRSPKLRDNTDTDAHRPADGWKQRVAAKPRWLGT</sequence>
<comment type="caution">
    <text evidence="2">The sequence shown here is derived from an EMBL/GenBank/DDBJ whole genome shotgun (WGS) entry which is preliminary data.</text>
</comment>
<dbReference type="Proteomes" id="UP000314294">
    <property type="component" value="Unassembled WGS sequence"/>
</dbReference>
<gene>
    <name evidence="2" type="ORF">EYF80_004031</name>
</gene>
<reference evidence="2 3" key="1">
    <citation type="submission" date="2019-03" db="EMBL/GenBank/DDBJ databases">
        <title>First draft genome of Liparis tanakae, snailfish: a comprehensive survey of snailfish specific genes.</title>
        <authorList>
            <person name="Kim W."/>
            <person name="Song I."/>
            <person name="Jeong J.-H."/>
            <person name="Kim D."/>
            <person name="Kim S."/>
            <person name="Ryu S."/>
            <person name="Song J.Y."/>
            <person name="Lee S.K."/>
        </authorList>
    </citation>
    <scope>NUCLEOTIDE SEQUENCE [LARGE SCALE GENOMIC DNA]</scope>
    <source>
        <tissue evidence="2">Muscle</tissue>
    </source>
</reference>
<dbReference type="AlphaFoldDB" id="A0A4Z2J797"/>
<name>A0A4Z2J797_9TELE</name>
<protein>
    <submittedName>
        <fullName evidence="2">Uncharacterized protein</fullName>
    </submittedName>
</protein>
<evidence type="ECO:0000256" key="1">
    <source>
        <dbReference type="SAM" id="MobiDB-lite"/>
    </source>
</evidence>
<proteinExistence type="predicted"/>
<accession>A0A4Z2J797</accession>
<evidence type="ECO:0000313" key="2">
    <source>
        <dbReference type="EMBL" id="TNN85784.1"/>
    </source>
</evidence>